<evidence type="ECO:0000259" key="2">
    <source>
        <dbReference type="Pfam" id="PF00924"/>
    </source>
</evidence>
<evidence type="ECO:0000313" key="4">
    <source>
        <dbReference type="Proteomes" id="UP000184432"/>
    </source>
</evidence>
<dbReference type="Gene3D" id="1.10.287.1260">
    <property type="match status" value="1"/>
</dbReference>
<feature type="transmembrane region" description="Helical" evidence="1">
    <location>
        <begin position="88"/>
        <end position="108"/>
    </location>
</feature>
<feature type="transmembrane region" description="Helical" evidence="1">
    <location>
        <begin position="186"/>
        <end position="209"/>
    </location>
</feature>
<evidence type="ECO:0000256" key="1">
    <source>
        <dbReference type="SAM" id="Phobius"/>
    </source>
</evidence>
<feature type="transmembrane region" description="Helical" evidence="1">
    <location>
        <begin position="120"/>
        <end position="138"/>
    </location>
</feature>
<evidence type="ECO:0000313" key="3">
    <source>
        <dbReference type="EMBL" id="SHI65277.1"/>
    </source>
</evidence>
<sequence length="276" mass="31143">METITNWKQLTFNSLNEMFKNVMETVPNLLGAIFILLIGWLVTKIVVFIVKRILKFAKIDKLTEVINEKDLFGKTDIKFNITKVITGFIKWVMFLVFLIVASDIMNWQIVSVEIGNLLRYLPKLFSAIALFMIGLYVANFVKKSIHGVFKSFNLSGSKAIGNIVFYAITIIITVTALNQAGIDTSIITNNLTIILGAFLVAFAIGFGLGSKEIIGDLLRTFYMRKSYDIGQKIKYNNIYGTIESIDHITLIVKTEKGKVVLPIKEIVENQVEIEDE</sequence>
<dbReference type="GO" id="GO:0008381">
    <property type="term" value="F:mechanosensitive monoatomic ion channel activity"/>
    <property type="evidence" value="ECO:0007669"/>
    <property type="project" value="InterPro"/>
</dbReference>
<dbReference type="InterPro" id="IPR006685">
    <property type="entry name" value="MscS_channel_2nd"/>
</dbReference>
<organism evidence="3 4">
    <name type="scientific">Aquimarina spongiae</name>
    <dbReference type="NCBI Taxonomy" id="570521"/>
    <lineage>
        <taxon>Bacteria</taxon>
        <taxon>Pseudomonadati</taxon>
        <taxon>Bacteroidota</taxon>
        <taxon>Flavobacteriia</taxon>
        <taxon>Flavobacteriales</taxon>
        <taxon>Flavobacteriaceae</taxon>
        <taxon>Aquimarina</taxon>
    </lineage>
</organism>
<feature type="domain" description="Mechanosensitive ion channel MscS" evidence="2">
    <location>
        <begin position="222"/>
        <end position="272"/>
    </location>
</feature>
<dbReference type="InterPro" id="IPR011014">
    <property type="entry name" value="MscS_channel_TM-2"/>
</dbReference>
<keyword evidence="1" id="KW-0812">Transmembrane</keyword>
<accession>A0A1M6CW94</accession>
<dbReference type="AlphaFoldDB" id="A0A1M6CW94"/>
<keyword evidence="1" id="KW-1133">Transmembrane helix</keyword>
<keyword evidence="4" id="KW-1185">Reference proteome</keyword>
<reference evidence="4" key="1">
    <citation type="submission" date="2016-11" db="EMBL/GenBank/DDBJ databases">
        <authorList>
            <person name="Varghese N."/>
            <person name="Submissions S."/>
        </authorList>
    </citation>
    <scope>NUCLEOTIDE SEQUENCE [LARGE SCALE GENOMIC DNA]</scope>
    <source>
        <strain evidence="4">DSM 22623</strain>
    </source>
</reference>
<gene>
    <name evidence="3" type="ORF">SAMN04488508_102314</name>
</gene>
<dbReference type="InterPro" id="IPR008910">
    <property type="entry name" value="MSC_TM_helix"/>
</dbReference>
<dbReference type="PANTHER" id="PTHR30221:SF1">
    <property type="entry name" value="SMALL-CONDUCTANCE MECHANOSENSITIVE CHANNEL"/>
    <property type="match status" value="1"/>
</dbReference>
<dbReference type="STRING" id="570521.SAMN04488508_102314"/>
<proteinExistence type="predicted"/>
<feature type="transmembrane region" description="Helical" evidence="1">
    <location>
        <begin position="29"/>
        <end position="50"/>
    </location>
</feature>
<dbReference type="PANTHER" id="PTHR30221">
    <property type="entry name" value="SMALL-CONDUCTANCE MECHANOSENSITIVE CHANNEL"/>
    <property type="match status" value="1"/>
</dbReference>
<dbReference type="OrthoDB" id="1493289at2"/>
<name>A0A1M6CW94_9FLAO</name>
<dbReference type="Pfam" id="PF05552">
    <property type="entry name" value="MS_channel_1st_1"/>
    <property type="match status" value="2"/>
</dbReference>
<dbReference type="InterPro" id="IPR045275">
    <property type="entry name" value="MscS_archaea/bacteria_type"/>
</dbReference>
<dbReference type="EMBL" id="FQYP01000002">
    <property type="protein sequence ID" value="SHI65277.1"/>
    <property type="molecule type" value="Genomic_DNA"/>
</dbReference>
<feature type="transmembrane region" description="Helical" evidence="1">
    <location>
        <begin position="159"/>
        <end position="180"/>
    </location>
</feature>
<dbReference type="Pfam" id="PF00924">
    <property type="entry name" value="MS_channel_2nd"/>
    <property type="match status" value="1"/>
</dbReference>
<dbReference type="SUPFAM" id="SSF82861">
    <property type="entry name" value="Mechanosensitive channel protein MscS (YggB), transmembrane region"/>
    <property type="match status" value="1"/>
</dbReference>
<dbReference type="RefSeq" id="WP_073315007.1">
    <property type="nucleotide sequence ID" value="NZ_FQYP01000002.1"/>
</dbReference>
<keyword evidence="1" id="KW-0472">Membrane</keyword>
<dbReference type="Proteomes" id="UP000184432">
    <property type="component" value="Unassembled WGS sequence"/>
</dbReference>
<dbReference type="GO" id="GO:0016020">
    <property type="term" value="C:membrane"/>
    <property type="evidence" value="ECO:0007669"/>
    <property type="project" value="InterPro"/>
</dbReference>
<protein>
    <submittedName>
        <fullName evidence="3">Conserved TM helix</fullName>
    </submittedName>
</protein>